<gene>
    <name evidence="2" type="ORF">HPP92_023301</name>
</gene>
<feature type="compositionally biased region" description="Basic residues" evidence="1">
    <location>
        <begin position="1"/>
        <end position="16"/>
    </location>
</feature>
<sequence length="61" mass="7568">MDTMKRRRNKEARRRQTNANEMISNNMKATREPWRRVRMRRSKFGTIFPKQLKLEREEKSS</sequence>
<proteinExistence type="predicted"/>
<evidence type="ECO:0000313" key="2">
    <source>
        <dbReference type="EMBL" id="KAG0458144.1"/>
    </source>
</evidence>
<feature type="region of interest" description="Disordered" evidence="1">
    <location>
        <begin position="1"/>
        <end position="31"/>
    </location>
</feature>
<evidence type="ECO:0000313" key="3">
    <source>
        <dbReference type="Proteomes" id="UP000636800"/>
    </source>
</evidence>
<dbReference type="EMBL" id="JADCNL010000012">
    <property type="protein sequence ID" value="KAG0458144.1"/>
    <property type="molecule type" value="Genomic_DNA"/>
</dbReference>
<dbReference type="AlphaFoldDB" id="A0A835PV23"/>
<accession>A0A835PV23</accession>
<comment type="caution">
    <text evidence="2">The sequence shown here is derived from an EMBL/GenBank/DDBJ whole genome shotgun (WGS) entry which is preliminary data.</text>
</comment>
<organism evidence="2 3">
    <name type="scientific">Vanilla planifolia</name>
    <name type="common">Vanilla</name>
    <dbReference type="NCBI Taxonomy" id="51239"/>
    <lineage>
        <taxon>Eukaryota</taxon>
        <taxon>Viridiplantae</taxon>
        <taxon>Streptophyta</taxon>
        <taxon>Embryophyta</taxon>
        <taxon>Tracheophyta</taxon>
        <taxon>Spermatophyta</taxon>
        <taxon>Magnoliopsida</taxon>
        <taxon>Liliopsida</taxon>
        <taxon>Asparagales</taxon>
        <taxon>Orchidaceae</taxon>
        <taxon>Vanilloideae</taxon>
        <taxon>Vanilleae</taxon>
        <taxon>Vanilla</taxon>
    </lineage>
</organism>
<feature type="compositionally biased region" description="Polar residues" evidence="1">
    <location>
        <begin position="17"/>
        <end position="28"/>
    </location>
</feature>
<name>A0A835PV23_VANPL</name>
<protein>
    <submittedName>
        <fullName evidence="2">Uncharacterized protein</fullName>
    </submittedName>
</protein>
<evidence type="ECO:0000256" key="1">
    <source>
        <dbReference type="SAM" id="MobiDB-lite"/>
    </source>
</evidence>
<keyword evidence="3" id="KW-1185">Reference proteome</keyword>
<reference evidence="2 3" key="1">
    <citation type="journal article" date="2020" name="Nat. Food">
        <title>A phased Vanilla planifolia genome enables genetic improvement of flavour and production.</title>
        <authorList>
            <person name="Hasing T."/>
            <person name="Tang H."/>
            <person name="Brym M."/>
            <person name="Khazi F."/>
            <person name="Huang T."/>
            <person name="Chambers A.H."/>
        </authorList>
    </citation>
    <scope>NUCLEOTIDE SEQUENCE [LARGE SCALE GENOMIC DNA]</scope>
    <source>
        <tissue evidence="2">Leaf</tissue>
    </source>
</reference>
<dbReference type="Proteomes" id="UP000636800">
    <property type="component" value="Chromosome 12"/>
</dbReference>